<dbReference type="KEGG" id="odi:ODI_R3436"/>
<dbReference type="STRING" id="1851544.ODI_02219"/>
<protein>
    <submittedName>
        <fullName evidence="2">Uncharacterized protein</fullName>
    </submittedName>
</protein>
<dbReference type="RefSeq" id="WP_067749996.1">
    <property type="nucleotide sequence ID" value="NZ_LT907988.1"/>
</dbReference>
<reference evidence="2 4" key="1">
    <citation type="submission" date="2016-06" db="EMBL/GenBank/DDBJ databases">
        <authorList>
            <person name="Kjaerup R.B."/>
            <person name="Dalgaard T.S."/>
            <person name="Juul-Madsen H.R."/>
        </authorList>
    </citation>
    <scope>NUCLEOTIDE SEQUENCE [LARGE SCALE GENOMIC DNA]</scope>
    <source>
        <strain evidence="2">Orrdi1</strain>
    </source>
</reference>
<feature type="transmembrane region" description="Helical" evidence="1">
    <location>
        <begin position="57"/>
        <end position="79"/>
    </location>
</feature>
<keyword evidence="1" id="KW-0472">Membrane</keyword>
<accession>A0A1C3JXZ6</accession>
<sequence length="167" mass="17015">MHRPTPGVAFARRVPPFLGAVTVAALSGTIVQTQINLADILSLGVPVTFGDRVATTGADLVGFTPTLFGLAFVALLFALPTAGLLARGRSLAVRAALFALAGWVGLMAAFEVANAAAPMPTLIAATRGWAGAMAVAASGALGAWAYAYWTRLWVQGRVAKPVAGRAG</sequence>
<keyword evidence="1" id="KW-0812">Transmembrane</keyword>
<dbReference type="Proteomes" id="UP000078558">
    <property type="component" value="Chromosome I"/>
</dbReference>
<evidence type="ECO:0000313" key="3">
    <source>
        <dbReference type="EMBL" id="SOE51428.1"/>
    </source>
</evidence>
<reference evidence="3 4" key="2">
    <citation type="submission" date="2017-08" db="EMBL/GenBank/DDBJ databases">
        <authorList>
            <person name="de Groot N.N."/>
        </authorList>
    </citation>
    <scope>NUCLEOTIDE SEQUENCE [LARGE SCALE GENOMIC DNA]</scope>
    <source>
        <strain evidence="3">Orrdi1</strain>
    </source>
</reference>
<proteinExistence type="predicted"/>
<evidence type="ECO:0000313" key="2">
    <source>
        <dbReference type="EMBL" id="SBT24131.1"/>
    </source>
</evidence>
<dbReference type="EMBL" id="FLRC01000006">
    <property type="protein sequence ID" value="SBT24131.1"/>
    <property type="molecule type" value="Genomic_DNA"/>
</dbReference>
<evidence type="ECO:0000313" key="4">
    <source>
        <dbReference type="Proteomes" id="UP000078558"/>
    </source>
</evidence>
<dbReference type="EMBL" id="LT907988">
    <property type="protein sequence ID" value="SOE51428.1"/>
    <property type="molecule type" value="Genomic_DNA"/>
</dbReference>
<gene>
    <name evidence="2" type="ORF">ODI_02219</name>
    <name evidence="3" type="ORF">ODI_R3436</name>
</gene>
<keyword evidence="4" id="KW-1185">Reference proteome</keyword>
<organism evidence="2 4">
    <name type="scientific">Orrella dioscoreae</name>
    <dbReference type="NCBI Taxonomy" id="1851544"/>
    <lineage>
        <taxon>Bacteria</taxon>
        <taxon>Pseudomonadati</taxon>
        <taxon>Pseudomonadota</taxon>
        <taxon>Betaproteobacteria</taxon>
        <taxon>Burkholderiales</taxon>
        <taxon>Alcaligenaceae</taxon>
        <taxon>Orrella</taxon>
    </lineage>
</organism>
<keyword evidence="1" id="KW-1133">Transmembrane helix</keyword>
<feature type="transmembrane region" description="Helical" evidence="1">
    <location>
        <begin position="130"/>
        <end position="149"/>
    </location>
</feature>
<dbReference type="AlphaFoldDB" id="A0A1C3JXZ6"/>
<name>A0A1C3JXZ6_9BURK</name>
<dbReference type="OrthoDB" id="7907428at2"/>
<feature type="transmembrane region" description="Helical" evidence="1">
    <location>
        <begin position="91"/>
        <end position="110"/>
    </location>
</feature>
<evidence type="ECO:0000256" key="1">
    <source>
        <dbReference type="SAM" id="Phobius"/>
    </source>
</evidence>